<proteinExistence type="predicted"/>
<organism evidence="3">
    <name type="scientific">Sulfurihydrogenibium azorense</name>
    <dbReference type="NCBI Taxonomy" id="309806"/>
    <lineage>
        <taxon>Bacteria</taxon>
        <taxon>Pseudomonadati</taxon>
        <taxon>Aquificota</taxon>
        <taxon>Aquificia</taxon>
        <taxon>Aquificales</taxon>
        <taxon>Hydrogenothermaceae</taxon>
        <taxon>Sulfurihydrogenibium</taxon>
    </lineage>
</organism>
<keyword evidence="2" id="KW-1133">Transmembrane helix</keyword>
<evidence type="ECO:0000256" key="1">
    <source>
        <dbReference type="SAM" id="Coils"/>
    </source>
</evidence>
<accession>A0A831YB87</accession>
<protein>
    <recommendedName>
        <fullName evidence="4">Fimbrial assembly protein</fullName>
    </recommendedName>
</protein>
<dbReference type="PANTHER" id="PTHR40278:SF1">
    <property type="entry name" value="DNA UTILIZATION PROTEIN HOFN"/>
    <property type="match status" value="1"/>
</dbReference>
<evidence type="ECO:0000313" key="3">
    <source>
        <dbReference type="EMBL" id="HEV08801.1"/>
    </source>
</evidence>
<keyword evidence="2" id="KW-0812">Transmembrane</keyword>
<evidence type="ECO:0000256" key="2">
    <source>
        <dbReference type="SAM" id="Phobius"/>
    </source>
</evidence>
<feature type="coiled-coil region" evidence="1">
    <location>
        <begin position="57"/>
        <end position="108"/>
    </location>
</feature>
<dbReference type="InterPro" id="IPR007813">
    <property type="entry name" value="PilN"/>
</dbReference>
<dbReference type="AlphaFoldDB" id="A0A831YB87"/>
<comment type="caution">
    <text evidence="3">The sequence shown here is derived from an EMBL/GenBank/DDBJ whole genome shotgun (WGS) entry which is preliminary data.</text>
</comment>
<sequence>MIRIDLNPQKKKKSRKPVLQGFSLSIDSLRNLDLSGLTDKVIYLIPVALISTTVAWYFYVNKEYSKLQEEKKNLQAEINRYKAFEVKAKQIKDKLSKLFEEEKKIELKVKIFETLANQRKSITPVINSVVTKIPDGVWLENLNVSEDGKVILTAYSLSPENITVMYKNLSYSFNNVAFSKVKDKQEVQGIVKVISPLNIIYYKFSLELSKFKAM</sequence>
<reference evidence="3" key="1">
    <citation type="journal article" date="2020" name="mSystems">
        <title>Genome- and Community-Level Interaction Insights into Carbon Utilization and Element Cycling Functions of Hydrothermarchaeota in Hydrothermal Sediment.</title>
        <authorList>
            <person name="Zhou Z."/>
            <person name="Liu Y."/>
            <person name="Xu W."/>
            <person name="Pan J."/>
            <person name="Luo Z.H."/>
            <person name="Li M."/>
        </authorList>
    </citation>
    <scope>NUCLEOTIDE SEQUENCE [LARGE SCALE GENOMIC DNA]</scope>
    <source>
        <strain evidence="3">SpSt-1257</strain>
    </source>
</reference>
<evidence type="ECO:0008006" key="4">
    <source>
        <dbReference type="Google" id="ProtNLM"/>
    </source>
</evidence>
<dbReference type="Pfam" id="PF05137">
    <property type="entry name" value="PilN"/>
    <property type="match status" value="1"/>
</dbReference>
<keyword evidence="1" id="KW-0175">Coiled coil</keyword>
<dbReference type="Proteomes" id="UP000885621">
    <property type="component" value="Unassembled WGS sequence"/>
</dbReference>
<feature type="transmembrane region" description="Helical" evidence="2">
    <location>
        <begin position="41"/>
        <end position="60"/>
    </location>
</feature>
<name>A0A831YB87_9AQUI</name>
<dbReference type="EMBL" id="DSFC01000007">
    <property type="protein sequence ID" value="HEV08801.1"/>
    <property type="molecule type" value="Genomic_DNA"/>
</dbReference>
<dbReference type="InterPro" id="IPR052534">
    <property type="entry name" value="Extracell_DNA_Util/SecSys_Comp"/>
</dbReference>
<keyword evidence="2" id="KW-0472">Membrane</keyword>
<gene>
    <name evidence="3" type="ORF">ENO34_00175</name>
</gene>
<dbReference type="PANTHER" id="PTHR40278">
    <property type="entry name" value="DNA UTILIZATION PROTEIN HOFN"/>
    <property type="match status" value="1"/>
</dbReference>